<evidence type="ECO:0000313" key="2">
    <source>
        <dbReference type="RefSeq" id="XP_073770469.1"/>
    </source>
</evidence>
<name>A0AC58GLD6_DANRE</name>
<keyword evidence="1" id="KW-1185">Reference proteome</keyword>
<dbReference type="Proteomes" id="UP000000437">
    <property type="component" value="Chromosome 10"/>
</dbReference>
<reference evidence="2" key="1">
    <citation type="submission" date="2025-08" db="UniProtKB">
        <authorList>
            <consortium name="RefSeq"/>
        </authorList>
    </citation>
    <scope>IDENTIFICATION</scope>
    <source>
        <strain evidence="2">Tuebingen</strain>
        <tissue evidence="2">Fibroblasts and whole tissue</tissue>
    </source>
</reference>
<gene>
    <name evidence="2" type="primary">pdzph1</name>
</gene>
<sequence>MSRRKRRNSRRRKSSSSSKQCISPYNFQRQTVMDAVVHGEDFAEKGETDSFCKEHIVSESEDEKETEAPSMEKENESTSNEDFFEDRQMRDRQMPISESVSRDPGLKITHSLTFDNFGLTSPRVVFERCHEAPLGGAVSSVIAVTTTEVKCMGPNVRLEISEVVTSDDSNFKTTVTFQNDRGEETHFTSRMEKHQNHKNPQIYSWTQHGAHYQQNVSYKISIAELNAESSCASKSQSSWDDPEEVACRKSCCKNNFHWGGQTDTDFTLVDGSSRCSSLSDFWQRQKQPSLPTSPSNEALWDIPPPEQFADGNSSALDVLAENVASCQISPRENFINQDNINCTQTASEVPLCKEFIRQNTLEENNEPRYCEELSEASPHEHLFMSPRVSINRSSFTKNFINNHERKTRLRNNSIAILETKTHPAGYMEIPPKRRKTFPGVSYLMSQARDSIPSYRESFSSGTLSSFFMQSLPCQAEKMGRFFAEDERLRPVGSRKSSSSSSYRPSSSSTTGPDSFGPKCRAYSTIKNPFYPSRSDESPEEVFFRGEQYHEQEHLDEMVEPSLEADVGMMFADLDSTSGGHTELNEVSESGFDEEMVELDESISAGNTMDSHQRELLIHVIPPSLSNSEEKINEGIHYSLKPNTFEEDETEGLMRRASVMTIITGDNEQRFLQGNYVFSLDGEVSPDALSPVSESPTGSPIEDLGSIREGVEELQDSSQAPKTTTVQMNMSSQSPNATLDKISRDVCRTPKVYKNDLSERPNASKNTLEVKEHLKPPTDSIHKDSEDHSDHWAKRRKLFKESKQRSSAGGNSISSNITEESDTMNSEDTRSVDMSMRDIEDRGFYTETFHSVSWIYHGAEVTQNDSPHCLRSCARPAAIRERTVKICKGVGEYPWGFRIQFSKPIVVTEVDTNGPAEEAGLQVGDFVQAVNGTDVTSVPHSEAADLARQGPDLLTLTIGSDIGRTPNTPRPACRGYLHKRTQSSFLKGWRKRWFVLRHDCCLYYYRNKRDEGKSRALSVMSLEGALVEADSTLGKPFVFRCCPVSGNRAYYLCATSNQEMKSYYSRGVLEIYLSSNSPLALQMGGNHGLEDHMSSGLPSGKACQTSCIINHQWLEAMGRAVHPITQNHVWVDVTRHNSNLPPLAVKNPECLGLLHQLDRSKDSWVQYYCVLKDGCLYFYVSIRSTSAIGGIYLHGYTVKDQPLGSRRSTIELRPPSDEFKVFYLCAENGNENKRWISAIKSSITKWLPLHQAIQDYMSRPAEETRM</sequence>
<evidence type="ECO:0000313" key="1">
    <source>
        <dbReference type="Proteomes" id="UP000000437"/>
    </source>
</evidence>
<accession>A0AC58GLD6</accession>
<protein>
    <submittedName>
        <fullName evidence="2">Uncharacterized protein pdzph1 isoform X1</fullName>
    </submittedName>
</protein>
<organism evidence="1 2">
    <name type="scientific">Danio rerio</name>
    <name type="common">Zebrafish</name>
    <name type="synonym">Brachydanio rerio</name>
    <dbReference type="NCBI Taxonomy" id="7955"/>
    <lineage>
        <taxon>Eukaryota</taxon>
        <taxon>Metazoa</taxon>
        <taxon>Chordata</taxon>
        <taxon>Craniata</taxon>
        <taxon>Vertebrata</taxon>
        <taxon>Euteleostomi</taxon>
        <taxon>Actinopterygii</taxon>
        <taxon>Neopterygii</taxon>
        <taxon>Teleostei</taxon>
        <taxon>Ostariophysi</taxon>
        <taxon>Cypriniformes</taxon>
        <taxon>Danionidae</taxon>
        <taxon>Danioninae</taxon>
        <taxon>Danio</taxon>
    </lineage>
</organism>
<dbReference type="RefSeq" id="XP_073770469.1">
    <property type="nucleotide sequence ID" value="XM_073914368.1"/>
</dbReference>
<proteinExistence type="predicted"/>